<gene>
    <name evidence="1" type="ORF">ACFFTR_00485</name>
</gene>
<dbReference type="RefSeq" id="WP_223098795.1">
    <property type="nucleotide sequence ID" value="NZ_CP061913.1"/>
</dbReference>
<protein>
    <submittedName>
        <fullName evidence="1">Uncharacterized protein</fullName>
    </submittedName>
</protein>
<reference evidence="1 2" key="1">
    <citation type="submission" date="2024-09" db="EMBL/GenBank/DDBJ databases">
        <authorList>
            <person name="Sun Q."/>
            <person name="Mori K."/>
        </authorList>
    </citation>
    <scope>NUCLEOTIDE SEQUENCE [LARGE SCALE GENOMIC DNA]</scope>
    <source>
        <strain evidence="1 2">JCM 3307</strain>
    </source>
</reference>
<accession>A0ABV5LY68</accession>
<organism evidence="1 2">
    <name type="scientific">Dactylosporangium vinaceum</name>
    <dbReference type="NCBI Taxonomy" id="53362"/>
    <lineage>
        <taxon>Bacteria</taxon>
        <taxon>Bacillati</taxon>
        <taxon>Actinomycetota</taxon>
        <taxon>Actinomycetes</taxon>
        <taxon>Micromonosporales</taxon>
        <taxon>Micromonosporaceae</taxon>
        <taxon>Dactylosporangium</taxon>
    </lineage>
</organism>
<evidence type="ECO:0000313" key="2">
    <source>
        <dbReference type="Proteomes" id="UP001589608"/>
    </source>
</evidence>
<dbReference type="Proteomes" id="UP001589608">
    <property type="component" value="Unassembled WGS sequence"/>
</dbReference>
<comment type="caution">
    <text evidence="1">The sequence shown here is derived from an EMBL/GenBank/DDBJ whole genome shotgun (WGS) entry which is preliminary data.</text>
</comment>
<sequence length="97" mass="10867">MSDYSAVGGVESYEWNRRDSARYDAAQEAIEEAIACYTRLHNRAVTSGNTAEAERLRSEQYACVTEQKLLRPGDAVAVDRVLGEYPALIAWLRDRIG</sequence>
<name>A0ABV5LY68_9ACTN</name>
<keyword evidence="2" id="KW-1185">Reference proteome</keyword>
<proteinExistence type="predicted"/>
<dbReference type="EMBL" id="JBHMCA010000005">
    <property type="protein sequence ID" value="MFB9441559.1"/>
    <property type="molecule type" value="Genomic_DNA"/>
</dbReference>
<evidence type="ECO:0000313" key="1">
    <source>
        <dbReference type="EMBL" id="MFB9441559.1"/>
    </source>
</evidence>